<dbReference type="GO" id="GO:2000143">
    <property type="term" value="P:negative regulation of DNA-templated transcription initiation"/>
    <property type="evidence" value="ECO:0007669"/>
    <property type="project" value="TreeGrafter"/>
</dbReference>
<keyword evidence="2 7" id="KW-0963">Cytoplasm</keyword>
<protein>
    <recommendedName>
        <fullName evidence="1 7">Transcriptional regulator MraZ</fullName>
    </recommendedName>
</protein>
<dbReference type="NCBIfam" id="TIGR00242">
    <property type="entry name" value="division/cell wall cluster transcriptional repressor MraZ"/>
    <property type="match status" value="1"/>
</dbReference>
<keyword evidence="5 7" id="KW-0238">DNA-binding</keyword>
<dbReference type="EMBL" id="QQOH01000002">
    <property type="protein sequence ID" value="RDE22784.1"/>
    <property type="molecule type" value="Genomic_DNA"/>
</dbReference>
<comment type="subunit">
    <text evidence="7">Forms oligomers.</text>
</comment>
<dbReference type="CDD" id="cd16321">
    <property type="entry name" value="MraZ_C"/>
    <property type="match status" value="1"/>
</dbReference>
<keyword evidence="6 7" id="KW-0804">Transcription</keyword>
<reference evidence="9 10" key="1">
    <citation type="submission" date="2018-07" db="EMBL/GenBank/DDBJ databases">
        <title>Motiliproteus coralliicola sp. nov., a bacterium isolated from Coral.</title>
        <authorList>
            <person name="Wang G."/>
        </authorList>
    </citation>
    <scope>NUCLEOTIDE SEQUENCE [LARGE SCALE GENOMIC DNA]</scope>
    <source>
        <strain evidence="9 10">C34</strain>
    </source>
</reference>
<dbReference type="Gene3D" id="3.40.1550.20">
    <property type="entry name" value="Transcriptional regulator MraZ domain"/>
    <property type="match status" value="1"/>
</dbReference>
<evidence type="ECO:0000256" key="2">
    <source>
        <dbReference type="ARBA" id="ARBA00022490"/>
    </source>
</evidence>
<keyword evidence="4 7" id="KW-0805">Transcription regulation</keyword>
<evidence type="ECO:0000256" key="1">
    <source>
        <dbReference type="ARBA" id="ARBA00013860"/>
    </source>
</evidence>
<evidence type="ECO:0000256" key="6">
    <source>
        <dbReference type="ARBA" id="ARBA00023163"/>
    </source>
</evidence>
<keyword evidence="3" id="KW-0677">Repeat</keyword>
<evidence type="ECO:0000256" key="4">
    <source>
        <dbReference type="ARBA" id="ARBA00023015"/>
    </source>
</evidence>
<evidence type="ECO:0000259" key="8">
    <source>
        <dbReference type="PROSITE" id="PS51740"/>
    </source>
</evidence>
<dbReference type="InterPro" id="IPR007159">
    <property type="entry name" value="SpoVT-AbrB_dom"/>
</dbReference>
<dbReference type="PROSITE" id="PS51740">
    <property type="entry name" value="SPOVT_ABRB"/>
    <property type="match status" value="2"/>
</dbReference>
<dbReference type="InterPro" id="IPR037914">
    <property type="entry name" value="SpoVT-AbrB_sf"/>
</dbReference>
<accession>A0A369WQ90</accession>
<feature type="domain" description="SpoVT-AbrB" evidence="8">
    <location>
        <begin position="81"/>
        <end position="124"/>
    </location>
</feature>
<dbReference type="Pfam" id="PF02381">
    <property type="entry name" value="MraZ"/>
    <property type="match status" value="2"/>
</dbReference>
<dbReference type="SUPFAM" id="SSF89447">
    <property type="entry name" value="AbrB/MazE/MraZ-like"/>
    <property type="match status" value="1"/>
</dbReference>
<dbReference type="InterPro" id="IPR020603">
    <property type="entry name" value="MraZ_dom"/>
</dbReference>
<comment type="subcellular location">
    <subcellularLocation>
        <location evidence="7">Cytoplasm</location>
        <location evidence="7">Nucleoid</location>
    </subcellularLocation>
</comment>
<dbReference type="CDD" id="cd16320">
    <property type="entry name" value="MraZ_N"/>
    <property type="match status" value="1"/>
</dbReference>
<dbReference type="InterPro" id="IPR003444">
    <property type="entry name" value="MraZ"/>
</dbReference>
<dbReference type="Proteomes" id="UP000253769">
    <property type="component" value="Unassembled WGS sequence"/>
</dbReference>
<proteinExistence type="inferred from homology"/>
<organism evidence="9 10">
    <name type="scientific">Motiliproteus coralliicola</name>
    <dbReference type="NCBI Taxonomy" id="2283196"/>
    <lineage>
        <taxon>Bacteria</taxon>
        <taxon>Pseudomonadati</taxon>
        <taxon>Pseudomonadota</taxon>
        <taxon>Gammaproteobacteria</taxon>
        <taxon>Oceanospirillales</taxon>
        <taxon>Oceanospirillaceae</taxon>
        <taxon>Motiliproteus</taxon>
    </lineage>
</organism>
<dbReference type="AlphaFoldDB" id="A0A369WQ90"/>
<sequence length="151" mass="17197">MFSGVSEINLDAKGRMAMPTRYRERIADRCDGKMFVTVDPFDQCLTLHTLPEWEIVQQKLNSVPSFDPATRRLKRLVIGHASEVDMDGSGRLLLPAPLRDFAEIERRIVLLGQGNKFEIWSERLWHQTRDAYLDVSEGAGLVPNDLKTLSL</sequence>
<comment type="similarity">
    <text evidence="7">Belongs to the MraZ family.</text>
</comment>
<dbReference type="OrthoDB" id="9807753at2"/>
<dbReference type="InterPro" id="IPR035644">
    <property type="entry name" value="MraZ_C"/>
</dbReference>
<dbReference type="PANTHER" id="PTHR34701">
    <property type="entry name" value="TRANSCRIPTIONAL REGULATOR MRAZ"/>
    <property type="match status" value="1"/>
</dbReference>
<dbReference type="GO" id="GO:0000976">
    <property type="term" value="F:transcription cis-regulatory region binding"/>
    <property type="evidence" value="ECO:0007669"/>
    <property type="project" value="TreeGrafter"/>
</dbReference>
<comment type="caution">
    <text evidence="9">The sequence shown here is derived from an EMBL/GenBank/DDBJ whole genome shotgun (WGS) entry which is preliminary data.</text>
</comment>
<dbReference type="InterPro" id="IPR035642">
    <property type="entry name" value="MraZ_N"/>
</dbReference>
<dbReference type="GO" id="GO:0009295">
    <property type="term" value="C:nucleoid"/>
    <property type="evidence" value="ECO:0007669"/>
    <property type="project" value="UniProtKB-SubCell"/>
</dbReference>
<dbReference type="RefSeq" id="WP_114695417.1">
    <property type="nucleotide sequence ID" value="NZ_QQOH01000002.1"/>
</dbReference>
<dbReference type="PANTHER" id="PTHR34701:SF1">
    <property type="entry name" value="TRANSCRIPTIONAL REGULATOR MRAZ"/>
    <property type="match status" value="1"/>
</dbReference>
<keyword evidence="10" id="KW-1185">Reference proteome</keyword>
<evidence type="ECO:0000256" key="3">
    <source>
        <dbReference type="ARBA" id="ARBA00022737"/>
    </source>
</evidence>
<dbReference type="GO" id="GO:0005737">
    <property type="term" value="C:cytoplasm"/>
    <property type="evidence" value="ECO:0007669"/>
    <property type="project" value="UniProtKB-UniRule"/>
</dbReference>
<dbReference type="InterPro" id="IPR038619">
    <property type="entry name" value="MraZ_sf"/>
</dbReference>
<name>A0A369WQ90_9GAMM</name>
<dbReference type="GO" id="GO:0003700">
    <property type="term" value="F:DNA-binding transcription factor activity"/>
    <property type="evidence" value="ECO:0007669"/>
    <property type="project" value="UniProtKB-UniRule"/>
</dbReference>
<evidence type="ECO:0000313" key="10">
    <source>
        <dbReference type="Proteomes" id="UP000253769"/>
    </source>
</evidence>
<feature type="domain" description="SpoVT-AbrB" evidence="8">
    <location>
        <begin position="5"/>
        <end position="52"/>
    </location>
</feature>
<gene>
    <name evidence="7" type="primary">mraZ</name>
    <name evidence="9" type="ORF">DV711_09430</name>
</gene>
<evidence type="ECO:0000313" key="9">
    <source>
        <dbReference type="EMBL" id="RDE22784.1"/>
    </source>
</evidence>
<dbReference type="HAMAP" id="MF_01008">
    <property type="entry name" value="MraZ"/>
    <property type="match status" value="1"/>
</dbReference>
<evidence type="ECO:0000256" key="5">
    <source>
        <dbReference type="ARBA" id="ARBA00023125"/>
    </source>
</evidence>
<evidence type="ECO:0000256" key="7">
    <source>
        <dbReference type="HAMAP-Rule" id="MF_01008"/>
    </source>
</evidence>